<comment type="similarity">
    <text evidence="2">Belongs to the class-II aminoacyl-tRNA synthetase family.</text>
</comment>
<dbReference type="HAMAP" id="MF_00184">
    <property type="entry name" value="Thr_tRNA_synth"/>
    <property type="match status" value="1"/>
</dbReference>
<keyword evidence="5" id="KW-0436">Ligase</keyword>
<dbReference type="Pfam" id="PF00587">
    <property type="entry name" value="tRNA-synt_2b"/>
    <property type="match status" value="1"/>
</dbReference>
<dbReference type="Gene3D" id="3.10.20.30">
    <property type="match status" value="1"/>
</dbReference>
<evidence type="ECO:0000256" key="8">
    <source>
        <dbReference type="ARBA" id="ARBA00022917"/>
    </source>
</evidence>
<dbReference type="InterPro" id="IPR002314">
    <property type="entry name" value="aa-tRNA-synt_IIb"/>
</dbReference>
<dbReference type="NCBIfam" id="TIGR00418">
    <property type="entry name" value="thrS"/>
    <property type="match status" value="1"/>
</dbReference>
<dbReference type="InterPro" id="IPR018163">
    <property type="entry name" value="Thr/Ala-tRNA-synth_IIc_edit"/>
</dbReference>
<evidence type="ECO:0000313" key="15">
    <source>
        <dbReference type="EMBL" id="OAG28950.1"/>
    </source>
</evidence>
<dbReference type="FunFam" id="3.30.980.10:FF:000005">
    <property type="entry name" value="Threonyl-tRNA synthetase, mitochondrial"/>
    <property type="match status" value="1"/>
</dbReference>
<dbReference type="GO" id="GO:0005524">
    <property type="term" value="F:ATP binding"/>
    <property type="evidence" value="ECO:0007669"/>
    <property type="project" value="UniProtKB-KW"/>
</dbReference>
<dbReference type="InterPro" id="IPR004154">
    <property type="entry name" value="Anticodon-bd"/>
</dbReference>
<gene>
    <name evidence="15" type="ORF">NEDG_01089</name>
</gene>
<dbReference type="STRING" id="1805483.A0A177EC36"/>
<dbReference type="InterPro" id="IPR012675">
    <property type="entry name" value="Beta-grasp_dom_sf"/>
</dbReference>
<proteinExistence type="inferred from homology"/>
<dbReference type="Pfam" id="PF07973">
    <property type="entry name" value="tRNA_SAD"/>
    <property type="match status" value="1"/>
</dbReference>
<dbReference type="EC" id="6.1.1.3" evidence="3"/>
<dbReference type="VEuPathDB" id="MicrosporidiaDB:NEDG_01089"/>
<dbReference type="GeneID" id="93647439"/>
<evidence type="ECO:0000256" key="4">
    <source>
        <dbReference type="ARBA" id="ARBA00022490"/>
    </source>
</evidence>
<dbReference type="Gene3D" id="3.40.50.800">
    <property type="entry name" value="Anticodon-binding domain"/>
    <property type="match status" value="1"/>
</dbReference>
<dbReference type="InterPro" id="IPR002320">
    <property type="entry name" value="Thr-tRNA-ligase_IIa"/>
</dbReference>
<dbReference type="Gene3D" id="3.30.930.10">
    <property type="entry name" value="Bira Bifunctional Protein, Domain 2"/>
    <property type="match status" value="1"/>
</dbReference>
<dbReference type="SUPFAM" id="SSF55681">
    <property type="entry name" value="Class II aaRS and biotin synthetases"/>
    <property type="match status" value="1"/>
</dbReference>
<comment type="caution">
    <text evidence="15">The sequence shown here is derived from an EMBL/GenBank/DDBJ whole genome shotgun (WGS) entry which is preliminary data.</text>
</comment>
<dbReference type="PROSITE" id="PS50862">
    <property type="entry name" value="AA_TRNA_LIGASE_II"/>
    <property type="match status" value="1"/>
</dbReference>
<reference evidence="15 16" key="1">
    <citation type="submission" date="2016-02" db="EMBL/GenBank/DDBJ databases">
        <title>Discovery of a natural microsporidian pathogen with a broad tissue tropism in Caenorhabditis elegans.</title>
        <authorList>
            <person name="Luallen R.J."/>
            <person name="Reinke A.W."/>
            <person name="Tong L."/>
            <person name="Botts M.R."/>
            <person name="Felix M.-A."/>
            <person name="Troemel E.R."/>
        </authorList>
    </citation>
    <scope>NUCLEOTIDE SEQUENCE [LARGE SCALE GENOMIC DNA]</scope>
    <source>
        <strain evidence="15 16">JUm2807</strain>
    </source>
</reference>
<dbReference type="Gene3D" id="3.30.980.10">
    <property type="entry name" value="Threonyl-trna Synthetase, Chain A, domain 2"/>
    <property type="match status" value="1"/>
</dbReference>
<evidence type="ECO:0000256" key="12">
    <source>
        <dbReference type="ARBA" id="ARBA00072369"/>
    </source>
</evidence>
<dbReference type="GO" id="GO:0005739">
    <property type="term" value="C:mitochondrion"/>
    <property type="evidence" value="ECO:0007669"/>
    <property type="project" value="TreeGrafter"/>
</dbReference>
<protein>
    <recommendedName>
        <fullName evidence="12">Probable threonine--tRNA ligase, cytoplasmic</fullName>
        <ecNumber evidence="3">6.1.1.3</ecNumber>
    </recommendedName>
    <alternativeName>
        <fullName evidence="10">Threonyl-tRNA synthetase</fullName>
    </alternativeName>
</protein>
<evidence type="ECO:0000256" key="1">
    <source>
        <dbReference type="ARBA" id="ARBA00004496"/>
    </source>
</evidence>
<evidence type="ECO:0000256" key="6">
    <source>
        <dbReference type="ARBA" id="ARBA00022741"/>
    </source>
</evidence>
<dbReference type="InterPro" id="IPR036621">
    <property type="entry name" value="Anticodon-bd_dom_sf"/>
</dbReference>
<dbReference type="InterPro" id="IPR033728">
    <property type="entry name" value="ThrRS_core"/>
</dbReference>
<evidence type="ECO:0000256" key="5">
    <source>
        <dbReference type="ARBA" id="ARBA00022598"/>
    </source>
</evidence>
<keyword evidence="4" id="KW-0963">Cytoplasm</keyword>
<keyword evidence="13" id="KW-0175">Coiled coil</keyword>
<evidence type="ECO:0000256" key="11">
    <source>
        <dbReference type="ARBA" id="ARBA00049515"/>
    </source>
</evidence>
<dbReference type="InterPro" id="IPR012947">
    <property type="entry name" value="tRNA_SAD"/>
</dbReference>
<accession>A0A177EC36</accession>
<keyword evidence="6" id="KW-0547">Nucleotide-binding</keyword>
<dbReference type="CDD" id="cd01667">
    <property type="entry name" value="TGS_ThrRS"/>
    <property type="match status" value="1"/>
</dbReference>
<dbReference type="InterPro" id="IPR045864">
    <property type="entry name" value="aa-tRNA-synth_II/BPL/LPL"/>
</dbReference>
<dbReference type="SUPFAM" id="SSF52954">
    <property type="entry name" value="Class II aaRS ABD-related"/>
    <property type="match status" value="1"/>
</dbReference>
<dbReference type="Proteomes" id="UP000185944">
    <property type="component" value="Unassembled WGS sequence"/>
</dbReference>
<dbReference type="SMART" id="SM00863">
    <property type="entry name" value="tRNA_SAD"/>
    <property type="match status" value="1"/>
</dbReference>
<evidence type="ECO:0000313" key="16">
    <source>
        <dbReference type="Proteomes" id="UP000185944"/>
    </source>
</evidence>
<dbReference type="PANTHER" id="PTHR11451:SF46">
    <property type="entry name" value="THREONINE--TRNA LIGASE"/>
    <property type="match status" value="1"/>
</dbReference>
<keyword evidence="8" id="KW-0648">Protein biosynthesis</keyword>
<dbReference type="RefSeq" id="XP_067543695.1">
    <property type="nucleotide sequence ID" value="XM_067688507.1"/>
</dbReference>
<dbReference type="OrthoDB" id="5423599at2759"/>
<evidence type="ECO:0000256" key="10">
    <source>
        <dbReference type="ARBA" id="ARBA00031900"/>
    </source>
</evidence>
<comment type="catalytic activity">
    <reaction evidence="11">
        <text>tRNA(Thr) + L-threonine + ATP = L-threonyl-tRNA(Thr) + AMP + diphosphate + H(+)</text>
        <dbReference type="Rhea" id="RHEA:24624"/>
        <dbReference type="Rhea" id="RHEA-COMP:9670"/>
        <dbReference type="Rhea" id="RHEA-COMP:9704"/>
        <dbReference type="ChEBI" id="CHEBI:15378"/>
        <dbReference type="ChEBI" id="CHEBI:30616"/>
        <dbReference type="ChEBI" id="CHEBI:33019"/>
        <dbReference type="ChEBI" id="CHEBI:57926"/>
        <dbReference type="ChEBI" id="CHEBI:78442"/>
        <dbReference type="ChEBI" id="CHEBI:78534"/>
        <dbReference type="ChEBI" id="CHEBI:456215"/>
        <dbReference type="EC" id="6.1.1.3"/>
    </reaction>
</comment>
<dbReference type="PANTHER" id="PTHR11451">
    <property type="entry name" value="THREONINE-TRNA LIGASE"/>
    <property type="match status" value="1"/>
</dbReference>
<dbReference type="EMBL" id="LTDL01000042">
    <property type="protein sequence ID" value="OAG28950.1"/>
    <property type="molecule type" value="Genomic_DNA"/>
</dbReference>
<keyword evidence="16" id="KW-1185">Reference proteome</keyword>
<dbReference type="InterPro" id="IPR006195">
    <property type="entry name" value="aa-tRNA-synth_II"/>
</dbReference>
<name>A0A177EC36_9MICR</name>
<dbReference type="PRINTS" id="PR01047">
    <property type="entry name" value="TRNASYNTHTHR"/>
</dbReference>
<keyword evidence="7" id="KW-0067">ATP-binding</keyword>
<dbReference type="CDD" id="cd00771">
    <property type="entry name" value="ThrRS_core"/>
    <property type="match status" value="1"/>
</dbReference>
<evidence type="ECO:0000256" key="9">
    <source>
        <dbReference type="ARBA" id="ARBA00023146"/>
    </source>
</evidence>
<feature type="domain" description="Aminoacyl-transfer RNA synthetases class-II family profile" evidence="14">
    <location>
        <begin position="256"/>
        <end position="558"/>
    </location>
</feature>
<evidence type="ECO:0000256" key="7">
    <source>
        <dbReference type="ARBA" id="ARBA00022840"/>
    </source>
</evidence>
<evidence type="ECO:0000256" key="13">
    <source>
        <dbReference type="SAM" id="Coils"/>
    </source>
</evidence>
<keyword evidence="9 15" id="KW-0030">Aminoacyl-tRNA synthetase</keyword>
<sequence>MKFEEYLEKRVAIFDRLFTARMEELAQKEKQDIEVETTYGVSSGLAWETTPFAISKAVNPKHSEFIVAKVNGALWDAHRVLEESAKLEFLTFDSEEGKKVFWHSSAHVLGESCEKCFGCNLCLGPPTDSGFFYEMEMKKTVVPDDYKALQKEVKTILKENQKFVRLEMSKEDLLEMFSENPLKLELINAKVEKKSTVYRCGPLIDFCLGPHVPSTSYIKALEITNHSSSFFLGDASRPVLQRVYGISFPSKAQMAEHLKMVEEAAKYNHRRVGTDLNLFFFSPVSPGSCFFLPKGAFVYNSLIKLIKDNYRSRGFKEVVTPNILTNDLWKTSGHWENYKDDMFCFAAEGTEMALKPMNCPSHCVMFKHMSVSYKDLPLRMADFGVLHRNELSGTLTGLTRVRRFQQDDAHIFVQPQKVMEEILMSLEFLKSIYDVLGFTYTVKLSTRPDNYLGELEVWNAAEDQLKEALDAANCQWELNEGDGAFYGPKIDISVGDAMGRKHQCGTIQLDFQMPIRFDLKFANAEQALERPVMIHRAILGSIERVTGILLEHFKGRLPPWLNPNQVCIIPVSGNDHAYADKVAASFADFEVFTDLSDSTIGKKVLNAEKQRYSFIFIVGANDRKSQTVSLRIAKESLVISGQDALVLVSEAVKHRVASTADSLRFLPKHLSPTKCLNNAVAFLERLLNDLKLKAVNLLRLT</sequence>
<dbReference type="GO" id="GO:0004829">
    <property type="term" value="F:threonine-tRNA ligase activity"/>
    <property type="evidence" value="ECO:0007669"/>
    <property type="project" value="UniProtKB-EC"/>
</dbReference>
<dbReference type="GO" id="GO:0006435">
    <property type="term" value="P:threonyl-tRNA aminoacylation"/>
    <property type="evidence" value="ECO:0007669"/>
    <property type="project" value="InterPro"/>
</dbReference>
<feature type="coiled-coil region" evidence="13">
    <location>
        <begin position="673"/>
        <end position="700"/>
    </location>
</feature>
<dbReference type="Pfam" id="PF03129">
    <property type="entry name" value="HGTP_anticodon"/>
    <property type="match status" value="1"/>
</dbReference>
<evidence type="ECO:0000259" key="14">
    <source>
        <dbReference type="PROSITE" id="PS50862"/>
    </source>
</evidence>
<organism evidence="15 16">
    <name type="scientific">Nematocida displodere</name>
    <dbReference type="NCBI Taxonomy" id="1805483"/>
    <lineage>
        <taxon>Eukaryota</taxon>
        <taxon>Fungi</taxon>
        <taxon>Fungi incertae sedis</taxon>
        <taxon>Microsporidia</taxon>
        <taxon>Nematocida</taxon>
    </lineage>
</organism>
<dbReference type="FunFam" id="3.30.930.10:FF:000019">
    <property type="entry name" value="Threonine--tRNA ligase"/>
    <property type="match status" value="1"/>
</dbReference>
<comment type="subcellular location">
    <subcellularLocation>
        <location evidence="1">Cytoplasm</location>
    </subcellularLocation>
</comment>
<evidence type="ECO:0000256" key="3">
    <source>
        <dbReference type="ARBA" id="ARBA00013163"/>
    </source>
</evidence>
<dbReference type="AlphaFoldDB" id="A0A177EC36"/>
<dbReference type="SUPFAM" id="SSF55186">
    <property type="entry name" value="ThrRS/AlaRS common domain"/>
    <property type="match status" value="1"/>
</dbReference>
<evidence type="ECO:0000256" key="2">
    <source>
        <dbReference type="ARBA" id="ARBA00008226"/>
    </source>
</evidence>